<dbReference type="NCBIfam" id="TIGR00016">
    <property type="entry name" value="ackA"/>
    <property type="match status" value="1"/>
</dbReference>
<keyword evidence="5 7" id="KW-0067">ATP-binding</keyword>
<dbReference type="EMBL" id="JAULJQ010000009">
    <property type="protein sequence ID" value="MDO2409933.1"/>
    <property type="molecule type" value="Genomic_DNA"/>
</dbReference>
<dbReference type="PANTHER" id="PTHR21060:SF15">
    <property type="entry name" value="ACETATE KINASE-RELATED"/>
    <property type="match status" value="1"/>
</dbReference>
<evidence type="ECO:0000313" key="9">
    <source>
        <dbReference type="EMBL" id="MDO2409933.1"/>
    </source>
</evidence>
<protein>
    <recommendedName>
        <fullName evidence="7">Acetate kinase</fullName>
        <ecNumber evidence="7">2.7.2.1</ecNumber>
    </recommendedName>
    <alternativeName>
        <fullName evidence="7">Acetokinase</fullName>
    </alternativeName>
</protein>
<evidence type="ECO:0000256" key="1">
    <source>
        <dbReference type="ARBA" id="ARBA00008748"/>
    </source>
</evidence>
<dbReference type="InterPro" id="IPR043129">
    <property type="entry name" value="ATPase_NBD"/>
</dbReference>
<feature type="binding site" evidence="7">
    <location>
        <begin position="207"/>
        <end position="211"/>
    </location>
    <ligand>
        <name>ATP</name>
        <dbReference type="ChEBI" id="CHEBI:30616"/>
    </ligand>
</feature>
<feature type="binding site" evidence="7">
    <location>
        <begin position="329"/>
        <end position="333"/>
    </location>
    <ligand>
        <name>ATP</name>
        <dbReference type="ChEBI" id="CHEBI:30616"/>
    </ligand>
</feature>
<evidence type="ECO:0000256" key="8">
    <source>
        <dbReference type="RuleBase" id="RU003835"/>
    </source>
</evidence>
<evidence type="ECO:0000256" key="7">
    <source>
        <dbReference type="HAMAP-Rule" id="MF_00020"/>
    </source>
</evidence>
<dbReference type="PRINTS" id="PR00471">
    <property type="entry name" value="ACETATEKNASE"/>
</dbReference>
<feature type="active site" description="Proton donor/acceptor" evidence="7">
    <location>
        <position position="147"/>
    </location>
</feature>
<dbReference type="GO" id="GO:0008776">
    <property type="term" value="F:acetate kinase activity"/>
    <property type="evidence" value="ECO:0007669"/>
    <property type="project" value="UniProtKB-EC"/>
</dbReference>
<name>A0ABT8TB21_9BACT</name>
<evidence type="ECO:0000256" key="2">
    <source>
        <dbReference type="ARBA" id="ARBA00022679"/>
    </source>
</evidence>
<organism evidence="9 10">
    <name type="scientific">Campylobacter magnus</name>
    <dbReference type="NCBI Taxonomy" id="3026462"/>
    <lineage>
        <taxon>Bacteria</taxon>
        <taxon>Pseudomonadati</taxon>
        <taxon>Campylobacterota</taxon>
        <taxon>Epsilonproteobacteria</taxon>
        <taxon>Campylobacterales</taxon>
        <taxon>Campylobacteraceae</taxon>
        <taxon>Campylobacter</taxon>
    </lineage>
</organism>
<feature type="binding site" evidence="7">
    <location>
        <begin position="281"/>
        <end position="283"/>
    </location>
    <ligand>
        <name>ATP</name>
        <dbReference type="ChEBI" id="CHEBI:30616"/>
    </ligand>
</feature>
<feature type="binding site" evidence="7">
    <location>
        <position position="14"/>
    </location>
    <ligand>
        <name>ATP</name>
        <dbReference type="ChEBI" id="CHEBI:30616"/>
    </ligand>
</feature>
<comment type="pathway">
    <text evidence="7">Metabolic intermediate biosynthesis; acetyl-CoA biosynthesis; acetyl-CoA from acetate: step 1/2.</text>
</comment>
<accession>A0ABT8TB21</accession>
<keyword evidence="3 7" id="KW-0547">Nucleotide-binding</keyword>
<comment type="subunit">
    <text evidence="7">Homodimer.</text>
</comment>
<feature type="binding site" evidence="7">
    <location>
        <position position="90"/>
    </location>
    <ligand>
        <name>substrate</name>
    </ligand>
</feature>
<dbReference type="EC" id="2.7.2.1" evidence="7"/>
<comment type="caution">
    <text evidence="9">The sequence shown here is derived from an EMBL/GenBank/DDBJ whole genome shotgun (WGS) entry which is preliminary data.</text>
</comment>
<dbReference type="CDD" id="cd24010">
    <property type="entry name" value="ASKHA_NBD_AcK_PK"/>
    <property type="match status" value="1"/>
</dbReference>
<comment type="catalytic activity">
    <reaction evidence="7">
        <text>acetate + ATP = acetyl phosphate + ADP</text>
        <dbReference type="Rhea" id="RHEA:11352"/>
        <dbReference type="ChEBI" id="CHEBI:22191"/>
        <dbReference type="ChEBI" id="CHEBI:30089"/>
        <dbReference type="ChEBI" id="CHEBI:30616"/>
        <dbReference type="ChEBI" id="CHEBI:456216"/>
        <dbReference type="EC" id="2.7.2.1"/>
    </reaction>
</comment>
<keyword evidence="10" id="KW-1185">Reference proteome</keyword>
<keyword evidence="7" id="KW-0479">Metal-binding</keyword>
<evidence type="ECO:0000256" key="6">
    <source>
        <dbReference type="ARBA" id="ARBA00022842"/>
    </source>
</evidence>
<keyword evidence="2 7" id="KW-0808">Transferase</keyword>
<feature type="site" description="Transition state stabilizer" evidence="7">
    <location>
        <position position="240"/>
    </location>
</feature>
<dbReference type="InterPro" id="IPR004372">
    <property type="entry name" value="Ac/propionate_kinase"/>
</dbReference>
<keyword evidence="4 7" id="KW-0418">Kinase</keyword>
<feature type="site" description="Transition state stabilizer" evidence="7">
    <location>
        <position position="179"/>
    </location>
</feature>
<proteinExistence type="inferred from homology"/>
<dbReference type="RefSeq" id="WP_302244704.1">
    <property type="nucleotide sequence ID" value="NZ_JAULJQ010000009.1"/>
</dbReference>
<dbReference type="PROSITE" id="PS01075">
    <property type="entry name" value="ACETATE_KINASE_1"/>
    <property type="match status" value="1"/>
</dbReference>
<comment type="function">
    <text evidence="7">Catalyzes the formation of acetyl phosphate from acetate and ATP. Can also catalyze the reverse reaction.</text>
</comment>
<comment type="subcellular location">
    <subcellularLocation>
        <location evidence="7">Cytoplasm</location>
    </subcellularLocation>
</comment>
<dbReference type="PIRSF" id="PIRSF000722">
    <property type="entry name" value="Acetate_prop_kin"/>
    <property type="match status" value="1"/>
</dbReference>
<reference evidence="9 10" key="1">
    <citation type="submission" date="2023-06" db="EMBL/GenBank/DDBJ databases">
        <title>Campylobacter magnum sp. nov., isolated from cecal contents of domestic pigs (Sus scrofa domesticus).</title>
        <authorList>
            <person name="Papic B."/>
            <person name="Gruntar I."/>
        </authorList>
    </citation>
    <scope>NUCLEOTIDE SEQUENCE [LARGE SCALE GENOMIC DNA]</scope>
    <source>
        <strain evidence="10">34484-21</strain>
    </source>
</reference>
<dbReference type="InterPro" id="IPR000890">
    <property type="entry name" value="Aliphatic_acid_kin_short-chain"/>
</dbReference>
<dbReference type="HAMAP" id="MF_00020">
    <property type="entry name" value="Acetate_kinase"/>
    <property type="match status" value="1"/>
</dbReference>
<comment type="similarity">
    <text evidence="1 7 8">Belongs to the acetokinase family.</text>
</comment>
<gene>
    <name evidence="7" type="primary">ackA</name>
    <name evidence="9" type="ORF">Q2362_07515</name>
</gene>
<evidence type="ECO:0000256" key="4">
    <source>
        <dbReference type="ARBA" id="ARBA00022777"/>
    </source>
</evidence>
<feature type="binding site" evidence="7">
    <location>
        <position position="7"/>
    </location>
    <ligand>
        <name>Mg(2+)</name>
        <dbReference type="ChEBI" id="CHEBI:18420"/>
    </ligand>
</feature>
<keyword evidence="6 7" id="KW-0460">Magnesium</keyword>
<dbReference type="Pfam" id="PF00871">
    <property type="entry name" value="Acetate_kinase"/>
    <property type="match status" value="1"/>
</dbReference>
<sequence>MKILVINSGSSSIKFKLFDMSDESVICKGLIEQIGQANSGVKITNVKTGANVERSMPITNHGFGIDMMNFLLFEVGSLQSLADIAAVGHRVVQGADVFKSAVLVDADVLRKIEALIPLAPLHNLASISGIRECQRVSPQIPNVAVFDTVFHQSMPPEAYMYALPWELYENHKIRRYGAHGTSHEYVSKQAAKLLGKDENELNAISLHIGSGASVCAIKGGKCVDTSMGLTPLEGLMMGTRSGDIDPAIVPFLLEYTRYTPAEIDAIMNKKSGLMAIAGTNDMRDIHQKVSEGDTKASLALAMHVRRAKKYIGAYHAIIGQIDCIIFTAGIGENDAKWRAAVCEGLEIFGIEIDKAKNEQNSHENRDISKDDSKIKILVIPTDEELAIAQKTKEAIEK</sequence>
<evidence type="ECO:0000313" key="10">
    <source>
        <dbReference type="Proteomes" id="UP001171111"/>
    </source>
</evidence>
<feature type="binding site" evidence="7">
    <location>
        <position position="383"/>
    </location>
    <ligand>
        <name>Mg(2+)</name>
        <dbReference type="ChEBI" id="CHEBI:18420"/>
    </ligand>
</feature>
<comment type="cofactor">
    <cofactor evidence="7">
        <name>Mg(2+)</name>
        <dbReference type="ChEBI" id="CHEBI:18420"/>
    </cofactor>
    <cofactor evidence="7">
        <name>Mn(2+)</name>
        <dbReference type="ChEBI" id="CHEBI:29035"/>
    </cofactor>
    <text evidence="7">Mg(2+). Can also accept Mn(2+).</text>
</comment>
<dbReference type="PANTHER" id="PTHR21060">
    <property type="entry name" value="ACETATE KINASE"/>
    <property type="match status" value="1"/>
</dbReference>
<evidence type="ECO:0000256" key="3">
    <source>
        <dbReference type="ARBA" id="ARBA00022741"/>
    </source>
</evidence>
<dbReference type="InterPro" id="IPR023865">
    <property type="entry name" value="Aliphatic_acid_kinase_CS"/>
</dbReference>
<dbReference type="PROSITE" id="PS01076">
    <property type="entry name" value="ACETATE_KINASE_2"/>
    <property type="match status" value="1"/>
</dbReference>
<dbReference type="Proteomes" id="UP001171111">
    <property type="component" value="Unassembled WGS sequence"/>
</dbReference>
<dbReference type="Gene3D" id="3.30.420.40">
    <property type="match status" value="2"/>
</dbReference>
<keyword evidence="7" id="KW-0963">Cytoplasm</keyword>
<dbReference type="SUPFAM" id="SSF53067">
    <property type="entry name" value="Actin-like ATPase domain"/>
    <property type="match status" value="2"/>
</dbReference>
<evidence type="ECO:0000256" key="5">
    <source>
        <dbReference type="ARBA" id="ARBA00022840"/>
    </source>
</evidence>